<evidence type="ECO:0000256" key="1">
    <source>
        <dbReference type="ARBA" id="ARBA00004236"/>
    </source>
</evidence>
<dbReference type="Proteomes" id="UP000004116">
    <property type="component" value="Unassembled WGS sequence"/>
</dbReference>
<name>G2GXT2_9ENTR</name>
<organism evidence="6 7">
    <name type="scientific">Candidatus Regiella insecticola 5.15</name>
    <dbReference type="NCBI Taxonomy" id="1005043"/>
    <lineage>
        <taxon>Bacteria</taxon>
        <taxon>Pseudomonadati</taxon>
        <taxon>Pseudomonadota</taxon>
        <taxon>Gammaproteobacteria</taxon>
        <taxon>Enterobacterales</taxon>
        <taxon>Enterobacteriaceae</taxon>
        <taxon>aphid secondary symbionts</taxon>
        <taxon>Candidatus Regiella</taxon>
    </lineage>
</organism>
<dbReference type="InterPro" id="IPR052029">
    <property type="entry name" value="PpiD_chaperone"/>
</dbReference>
<dbReference type="EMBL" id="AGCA01000127">
    <property type="protein sequence ID" value="EGY29449.1"/>
    <property type="molecule type" value="Genomic_DNA"/>
</dbReference>
<comment type="caution">
    <text evidence="6">The sequence shown here is derived from an EMBL/GenBank/DDBJ whole genome shotgun (WGS) entry which is preliminary data.</text>
</comment>
<reference evidence="6 7" key="1">
    <citation type="journal article" date="2012" name="Genome Res.">
        <title>Genomic basis of endosymbiont-conferred protection against an insect parasitoid.</title>
        <authorList>
            <person name="Hansen A.K."/>
            <person name="Vorburger C."/>
            <person name="Moran N.A."/>
        </authorList>
    </citation>
    <scope>NUCLEOTIDE SEQUENCE [LARGE SCALE GENOMIC DNA]</scope>
    <source>
        <strain evidence="7">R5.15</strain>
    </source>
</reference>
<keyword evidence="7" id="KW-1185">Reference proteome</keyword>
<evidence type="ECO:0000256" key="4">
    <source>
        <dbReference type="ARBA" id="ARBA00023186"/>
    </source>
</evidence>
<dbReference type="GO" id="GO:0005886">
    <property type="term" value="C:plasma membrane"/>
    <property type="evidence" value="ECO:0007669"/>
    <property type="project" value="UniProtKB-SubCell"/>
</dbReference>
<comment type="subcellular location">
    <subcellularLocation>
        <location evidence="1">Cell membrane</location>
    </subcellularLocation>
</comment>
<gene>
    <name evidence="6" type="ORF">Rin_00005760</name>
</gene>
<protein>
    <submittedName>
        <fullName evidence="6">Uncharacterized protein</fullName>
    </submittedName>
</protein>
<evidence type="ECO:0000313" key="7">
    <source>
        <dbReference type="Proteomes" id="UP000004116"/>
    </source>
</evidence>
<dbReference type="PANTHER" id="PTHR47529">
    <property type="entry name" value="PEPTIDYL-PROLYL CIS-TRANS ISOMERASE D"/>
    <property type="match status" value="1"/>
</dbReference>
<accession>G2GXT2</accession>
<dbReference type="PANTHER" id="PTHR47529:SF1">
    <property type="entry name" value="PERIPLASMIC CHAPERONE PPID"/>
    <property type="match status" value="1"/>
</dbReference>
<dbReference type="AlphaFoldDB" id="G2GXT2"/>
<evidence type="ECO:0000313" key="6">
    <source>
        <dbReference type="EMBL" id="EGY29449.1"/>
    </source>
</evidence>
<keyword evidence="3" id="KW-0472">Membrane</keyword>
<keyword evidence="2" id="KW-1003">Cell membrane</keyword>
<proteinExistence type="predicted"/>
<evidence type="ECO:0000256" key="5">
    <source>
        <dbReference type="SAM" id="MobiDB-lite"/>
    </source>
</evidence>
<keyword evidence="4" id="KW-0143">Chaperone</keyword>
<evidence type="ECO:0000256" key="2">
    <source>
        <dbReference type="ARBA" id="ARBA00022475"/>
    </source>
</evidence>
<sequence>MNFKPVIQAIFEGSLIGADGASSGNSDVINVEGDKAFVIRVDGYTPEKPQSFDQASSEIRELIKRQKAENAARTQGEKNLGGIAAGKRHSNNEKKKVSISARKKPCLALLMMKC</sequence>
<evidence type="ECO:0000256" key="3">
    <source>
        <dbReference type="ARBA" id="ARBA00023136"/>
    </source>
</evidence>
<feature type="region of interest" description="Disordered" evidence="5">
    <location>
        <begin position="65"/>
        <end position="99"/>
    </location>
</feature>